<sequence>MVAFWHQVAAHLGRGALKASLDGYCRLETAHGETALVADDGSMMSLFRLDGFRSLPGEEDVTEACDRLRVGLSPFFSKPGLALQFWFGHSPELGTREVETIIDDSARVARDNALDLHDLLDERRKLLPSKLYGERCYLALWTRPSLLTAEDRNASLKRRTKVLNAAPPISLGQIPDTALEGLAIRHDSFVTALGREFNSAGIALELLNNYEALNAIRKIVAPDTLGLNHPWRATLPGDYLKARLPSLGRNITRKDISNLVWPKLSEQIFTDHAEVIDSKIVRIGNTVFSGFDIVLPPEIVVQFNELIRRVIANGTRISWRCSILMESGGFAGQMFREQLARLLAWTAPTHNGRIKESFERLRQTDGDGNTVIRWRASFAAWAPADEVGQLRAHVSSLQEMVKSWGNCHTNAVVGDPLDCVMSSVLGLSTASTAESCAADLLDVLAMAPIVRPACPWQRGSIIFRTADGKPFPYQPGSSKQNASVDIMVGTPGSGKSVLMNAINLGVALSPQSGRGGDNQAILPRIAIIDIGPSSSGLISLIRDALPPNRRHEAMFHRLKMVDRDAVNPFDTQLCCRKPFAHERAFLVNLIGLICTPEDANVPYDGVSQLAEACVDEAYRYYSDEVSPKRYSPTMDRHVDEALKKHHFEVDEETTWWEIVDVLFAKNEHHAAALAQRLAVPILGDLIPISNAETVREPFIKMRVQSTQEPMVGAFQRQITAAIKQYVILSNPTRFDVSGARIVAFDLAGVTEATGKRGRKQTAVMYMMARQTLTSDFWLDEDEIKGSDLPDAVRAHHLLRFQNNRQMPKRICIDEYHLTGGLGIRDQVVADVRVGRKAGVQISLASQLIGDFDHSIRELATNIFLCNVPTAESVRTVMDTYDLPASLKPVISRLSGPEPGEGAPIVAIFKLKSQTYVQHFYNQLGPIELWALSTTAEDTALRAILYERLGSPEARHILARRFPAGSAKAEIEAELEGLMSSGKMLDESARSNVISRMADDLAKGAFQ</sequence>
<dbReference type="SUPFAM" id="SSF52540">
    <property type="entry name" value="P-loop containing nucleoside triphosphate hydrolases"/>
    <property type="match status" value="1"/>
</dbReference>
<evidence type="ECO:0008006" key="3">
    <source>
        <dbReference type="Google" id="ProtNLM"/>
    </source>
</evidence>
<reference evidence="1 2" key="1">
    <citation type="submission" date="2018-04" db="EMBL/GenBank/DDBJ databases">
        <title>Pelagivirga bohaiensis gen. nov., sp. nov., a bacterium isolated from the Bohai Sea.</title>
        <authorList>
            <person name="Ji X."/>
        </authorList>
    </citation>
    <scope>NUCLEOTIDE SEQUENCE [LARGE SCALE GENOMIC DNA]</scope>
    <source>
        <strain evidence="1 2">BH-SD19</strain>
    </source>
</reference>
<dbReference type="Proteomes" id="UP000244446">
    <property type="component" value="Unassembled WGS sequence"/>
</dbReference>
<dbReference type="EMBL" id="QCYH01000012">
    <property type="protein sequence ID" value="PVA09051.1"/>
    <property type="molecule type" value="Genomic_DNA"/>
</dbReference>
<evidence type="ECO:0000313" key="2">
    <source>
        <dbReference type="Proteomes" id="UP000244446"/>
    </source>
</evidence>
<keyword evidence="2" id="KW-1185">Reference proteome</keyword>
<name>A0A2T7G3Q9_9RHOB</name>
<comment type="caution">
    <text evidence="1">The sequence shown here is derived from an EMBL/GenBank/DDBJ whole genome shotgun (WGS) entry which is preliminary data.</text>
</comment>
<dbReference type="InterPro" id="IPR027417">
    <property type="entry name" value="P-loop_NTPase"/>
</dbReference>
<dbReference type="Gene3D" id="3.40.50.300">
    <property type="entry name" value="P-loop containing nucleotide triphosphate hydrolases"/>
    <property type="match status" value="1"/>
</dbReference>
<accession>A0A2T7G3Q9</accession>
<dbReference type="AlphaFoldDB" id="A0A2T7G3Q9"/>
<protein>
    <recommendedName>
        <fullName evidence="3">Type IV secretion protein IcmB</fullName>
    </recommendedName>
</protein>
<organism evidence="1 2">
    <name type="scientific">Pelagivirga sediminicola</name>
    <dbReference type="NCBI Taxonomy" id="2170575"/>
    <lineage>
        <taxon>Bacteria</taxon>
        <taxon>Pseudomonadati</taxon>
        <taxon>Pseudomonadota</taxon>
        <taxon>Alphaproteobacteria</taxon>
        <taxon>Rhodobacterales</taxon>
        <taxon>Paracoccaceae</taxon>
        <taxon>Pelagivirga</taxon>
    </lineage>
</organism>
<proteinExistence type="predicted"/>
<evidence type="ECO:0000313" key="1">
    <source>
        <dbReference type="EMBL" id="PVA09051.1"/>
    </source>
</evidence>
<gene>
    <name evidence="1" type="ORF">DC366_15955</name>
</gene>
<dbReference type="OrthoDB" id="7229084at2"/>